<reference evidence="2 3" key="1">
    <citation type="journal article" date="2019" name="Int. J. Syst. Evol. Microbiol.">
        <title>The Global Catalogue of Microorganisms (GCM) 10K type strain sequencing project: providing services to taxonomists for standard genome sequencing and annotation.</title>
        <authorList>
            <consortium name="The Broad Institute Genomics Platform"/>
            <consortium name="The Broad Institute Genome Sequencing Center for Infectious Disease"/>
            <person name="Wu L."/>
            <person name="Ma J."/>
        </authorList>
    </citation>
    <scope>NUCLEOTIDE SEQUENCE [LARGE SCALE GENOMIC DNA]</scope>
    <source>
        <strain evidence="2 3">JCM 10977</strain>
    </source>
</reference>
<sequence length="277" mass="28582">MTNGTPRRGAAVFRHLDKFIENRVLKAAVALAEVAGLVTLVVTGVSAAVHWVAGDEPPGQSSSSSTTPVSTPTPTETSPGTPRLSTPTAAGTTPADGPRCWTVARVVIDCRETHRYEEIPTTAACDQAAVVGYLGGLATLDVLVAHAAAVPGGGCSVDPGRDLSGSAKDVLRSGTAAAWRRCYDGAVHKNVACSVPHTGEYLATGSLRRASDDECQLAALAYLDQTPGNLSDDLVVRPLDIKTGTPDSARCSIDARGNHQLTGSVRNLGPRPVPLAS</sequence>
<feature type="region of interest" description="Disordered" evidence="1">
    <location>
        <begin position="53"/>
        <end position="96"/>
    </location>
</feature>
<evidence type="ECO:0008006" key="4">
    <source>
        <dbReference type="Google" id="ProtNLM"/>
    </source>
</evidence>
<dbReference type="Proteomes" id="UP001500542">
    <property type="component" value="Unassembled WGS sequence"/>
</dbReference>
<accession>A0ABN1PXQ1</accession>
<evidence type="ECO:0000256" key="1">
    <source>
        <dbReference type="SAM" id="MobiDB-lite"/>
    </source>
</evidence>
<comment type="caution">
    <text evidence="2">The sequence shown here is derived from an EMBL/GenBank/DDBJ whole genome shotgun (WGS) entry which is preliminary data.</text>
</comment>
<protein>
    <recommendedName>
        <fullName evidence="4">Septum formation-related domain-containing protein</fullName>
    </recommendedName>
</protein>
<evidence type="ECO:0000313" key="2">
    <source>
        <dbReference type="EMBL" id="GAA0934845.1"/>
    </source>
</evidence>
<name>A0ABN1PXQ1_9ACTN</name>
<feature type="compositionally biased region" description="Low complexity" evidence="1">
    <location>
        <begin position="57"/>
        <end position="96"/>
    </location>
</feature>
<gene>
    <name evidence="2" type="ORF">GCM10009554_21230</name>
</gene>
<dbReference type="EMBL" id="BAAAHK010000004">
    <property type="protein sequence ID" value="GAA0934845.1"/>
    <property type="molecule type" value="Genomic_DNA"/>
</dbReference>
<organism evidence="2 3">
    <name type="scientific">Kribbella koreensis</name>
    <dbReference type="NCBI Taxonomy" id="57909"/>
    <lineage>
        <taxon>Bacteria</taxon>
        <taxon>Bacillati</taxon>
        <taxon>Actinomycetota</taxon>
        <taxon>Actinomycetes</taxon>
        <taxon>Propionibacteriales</taxon>
        <taxon>Kribbellaceae</taxon>
        <taxon>Kribbella</taxon>
    </lineage>
</organism>
<evidence type="ECO:0000313" key="3">
    <source>
        <dbReference type="Proteomes" id="UP001500542"/>
    </source>
</evidence>
<proteinExistence type="predicted"/>
<keyword evidence="3" id="KW-1185">Reference proteome</keyword>